<evidence type="ECO:0000256" key="3">
    <source>
        <dbReference type="ARBA" id="ARBA00022840"/>
    </source>
</evidence>
<dbReference type="GO" id="GO:0005524">
    <property type="term" value="F:ATP binding"/>
    <property type="evidence" value="ECO:0007669"/>
    <property type="project" value="UniProtKB-KW"/>
</dbReference>
<evidence type="ECO:0000256" key="5">
    <source>
        <dbReference type="ARBA" id="ARBA00023136"/>
    </source>
</evidence>
<dbReference type="EMBL" id="KZ825203">
    <property type="protein sequence ID" value="PYI14767.1"/>
    <property type="molecule type" value="Genomic_DNA"/>
</dbReference>
<organism evidence="7 8">
    <name type="scientific">Aspergillus violaceofuscus (strain CBS 115571)</name>
    <dbReference type="NCBI Taxonomy" id="1450538"/>
    <lineage>
        <taxon>Eukaryota</taxon>
        <taxon>Fungi</taxon>
        <taxon>Dikarya</taxon>
        <taxon>Ascomycota</taxon>
        <taxon>Pezizomycotina</taxon>
        <taxon>Eurotiomycetes</taxon>
        <taxon>Eurotiomycetidae</taxon>
        <taxon>Eurotiales</taxon>
        <taxon>Aspergillaceae</taxon>
        <taxon>Aspergillus</taxon>
    </lineage>
</organism>
<evidence type="ECO:0000313" key="8">
    <source>
        <dbReference type="Proteomes" id="UP000249829"/>
    </source>
</evidence>
<keyword evidence="2" id="KW-0547">Nucleotide-binding</keyword>
<dbReference type="InterPro" id="IPR050173">
    <property type="entry name" value="ABC_transporter_C-like"/>
</dbReference>
<keyword evidence="5 6" id="KW-0472">Membrane</keyword>
<gene>
    <name evidence="7" type="ORF">BO99DRAFT_12245</name>
</gene>
<dbReference type="GO" id="GO:0016020">
    <property type="term" value="C:membrane"/>
    <property type="evidence" value="ECO:0007669"/>
    <property type="project" value="InterPro"/>
</dbReference>
<dbReference type="PANTHER" id="PTHR24223">
    <property type="entry name" value="ATP-BINDING CASSETTE SUB-FAMILY C"/>
    <property type="match status" value="1"/>
</dbReference>
<feature type="transmembrane region" description="Helical" evidence="6">
    <location>
        <begin position="52"/>
        <end position="73"/>
    </location>
</feature>
<dbReference type="SUPFAM" id="SSF90123">
    <property type="entry name" value="ABC transporter transmembrane region"/>
    <property type="match status" value="1"/>
</dbReference>
<dbReference type="STRING" id="1450538.A0A2V5HS94"/>
<keyword evidence="8" id="KW-1185">Reference proteome</keyword>
<evidence type="ECO:0008006" key="9">
    <source>
        <dbReference type="Google" id="ProtNLM"/>
    </source>
</evidence>
<dbReference type="Gene3D" id="1.20.1560.10">
    <property type="entry name" value="ABC transporter type 1, transmembrane domain"/>
    <property type="match status" value="1"/>
</dbReference>
<dbReference type="AlphaFoldDB" id="A0A2V5HS94"/>
<keyword evidence="1 6" id="KW-0812">Transmembrane</keyword>
<reference evidence="7 8" key="1">
    <citation type="submission" date="2018-02" db="EMBL/GenBank/DDBJ databases">
        <title>The genomes of Aspergillus section Nigri reveals drivers in fungal speciation.</title>
        <authorList>
            <consortium name="DOE Joint Genome Institute"/>
            <person name="Vesth T.C."/>
            <person name="Nybo J."/>
            <person name="Theobald S."/>
            <person name="Brandl J."/>
            <person name="Frisvad J.C."/>
            <person name="Nielsen K.F."/>
            <person name="Lyhne E.K."/>
            <person name="Kogle M.E."/>
            <person name="Kuo A."/>
            <person name="Riley R."/>
            <person name="Clum A."/>
            <person name="Nolan M."/>
            <person name="Lipzen A."/>
            <person name="Salamov A."/>
            <person name="Henrissat B."/>
            <person name="Wiebenga A."/>
            <person name="De vries R.P."/>
            <person name="Grigoriev I.V."/>
            <person name="Mortensen U.H."/>
            <person name="Andersen M.R."/>
            <person name="Baker S.E."/>
        </authorList>
    </citation>
    <scope>NUCLEOTIDE SEQUENCE [LARGE SCALE GENOMIC DNA]</scope>
    <source>
        <strain evidence="7 8">CBS 115571</strain>
    </source>
</reference>
<evidence type="ECO:0000256" key="1">
    <source>
        <dbReference type="ARBA" id="ARBA00022692"/>
    </source>
</evidence>
<keyword evidence="4 6" id="KW-1133">Transmembrane helix</keyword>
<evidence type="ECO:0000256" key="2">
    <source>
        <dbReference type="ARBA" id="ARBA00022741"/>
    </source>
</evidence>
<proteinExistence type="predicted"/>
<sequence>MSVYFRTHFLETISGLCTIRAFGCQHSSQRSHEALLQAAQRPYYQRFMVQRWLNLVLDMVAAGVAILVVGLAIRLQTRSTLVGLALVNVISERDSAIADSSMGGDGDFAGVDQSVRRVYHSS</sequence>
<evidence type="ECO:0000256" key="6">
    <source>
        <dbReference type="SAM" id="Phobius"/>
    </source>
</evidence>
<dbReference type="InterPro" id="IPR036640">
    <property type="entry name" value="ABC1_TM_sf"/>
</dbReference>
<evidence type="ECO:0000256" key="4">
    <source>
        <dbReference type="ARBA" id="ARBA00022989"/>
    </source>
</evidence>
<dbReference type="PANTHER" id="PTHR24223:SF399">
    <property type="entry name" value="ABC TRANSPORTER ATNG"/>
    <property type="match status" value="1"/>
</dbReference>
<name>A0A2V5HS94_ASPV1</name>
<keyword evidence="3" id="KW-0067">ATP-binding</keyword>
<dbReference type="Proteomes" id="UP000249829">
    <property type="component" value="Unassembled WGS sequence"/>
</dbReference>
<dbReference type="GO" id="GO:0042626">
    <property type="term" value="F:ATPase-coupled transmembrane transporter activity"/>
    <property type="evidence" value="ECO:0007669"/>
    <property type="project" value="TreeGrafter"/>
</dbReference>
<protein>
    <recommendedName>
        <fullName evidence="9">ABC transmembrane type-1 domain-containing protein</fullName>
    </recommendedName>
</protein>
<evidence type="ECO:0000313" key="7">
    <source>
        <dbReference type="EMBL" id="PYI14767.1"/>
    </source>
</evidence>
<accession>A0A2V5HS94</accession>